<keyword evidence="3" id="KW-1185">Reference proteome</keyword>
<keyword evidence="1" id="KW-0472">Membrane</keyword>
<evidence type="ECO:0000313" key="2">
    <source>
        <dbReference type="EMBL" id="MCC2228435.1"/>
    </source>
</evidence>
<keyword evidence="1" id="KW-1133">Transmembrane helix</keyword>
<evidence type="ECO:0000256" key="1">
    <source>
        <dbReference type="SAM" id="Phobius"/>
    </source>
</evidence>
<organism evidence="2 3">
    <name type="scientific">Blautia fusiformis</name>
    <dbReference type="NCBI Taxonomy" id="2881264"/>
    <lineage>
        <taxon>Bacteria</taxon>
        <taxon>Bacillati</taxon>
        <taxon>Bacillota</taxon>
        <taxon>Clostridia</taxon>
        <taxon>Lachnospirales</taxon>
        <taxon>Lachnospiraceae</taxon>
        <taxon>Blautia</taxon>
    </lineage>
</organism>
<reference evidence="2 3" key="1">
    <citation type="submission" date="2021-10" db="EMBL/GenBank/DDBJ databases">
        <title>Anaerobic single-cell dispensing facilitates the cultivation of human gut bacteria.</title>
        <authorList>
            <person name="Afrizal A."/>
        </authorList>
    </citation>
    <scope>NUCLEOTIDE SEQUENCE [LARGE SCALE GENOMIC DNA]</scope>
    <source>
        <strain evidence="2 3">CLA-AA-H217</strain>
    </source>
</reference>
<dbReference type="NCBIfam" id="TIGR01598">
    <property type="entry name" value="holin_phiLC3"/>
    <property type="match status" value="1"/>
</dbReference>
<gene>
    <name evidence="2" type="ORF">LKD40_11570</name>
</gene>
<protein>
    <submittedName>
        <fullName evidence="2">Phage holin</fullName>
    </submittedName>
</protein>
<dbReference type="AlphaFoldDB" id="A0AAW4W4M4"/>
<accession>A0AAW4W4M4</accession>
<dbReference type="EMBL" id="JAJEQQ010000018">
    <property type="protein sequence ID" value="MCC2228435.1"/>
    <property type="molecule type" value="Genomic_DNA"/>
</dbReference>
<dbReference type="RefSeq" id="WP_227588863.1">
    <property type="nucleotide sequence ID" value="NZ_JAJEQQ010000018.1"/>
</dbReference>
<feature type="transmembrane region" description="Helical" evidence="1">
    <location>
        <begin position="47"/>
        <end position="65"/>
    </location>
</feature>
<comment type="caution">
    <text evidence="2">The sequence shown here is derived from an EMBL/GenBank/DDBJ whole genome shotgun (WGS) entry which is preliminary data.</text>
</comment>
<dbReference type="Pfam" id="PF04531">
    <property type="entry name" value="Phage_holin_1"/>
    <property type="match status" value="1"/>
</dbReference>
<proteinExistence type="predicted"/>
<dbReference type="Proteomes" id="UP001198612">
    <property type="component" value="Unassembled WGS sequence"/>
</dbReference>
<evidence type="ECO:0000313" key="3">
    <source>
        <dbReference type="Proteomes" id="UP001198612"/>
    </source>
</evidence>
<keyword evidence="1" id="KW-0812">Transmembrane</keyword>
<dbReference type="InterPro" id="IPR006485">
    <property type="entry name" value="Phage-like_holin"/>
</dbReference>
<sequence length="90" mass="9717">MSKINWTVRAKNKAFWVALIPAVLLLVQVIAAVFGFTIDLGDLGNKLLAVVNALFAVLAILGVVTDPTTDGVFDSTQALEYTEPKKDNIE</sequence>
<name>A0AAW4W4M4_9FIRM</name>